<dbReference type="AlphaFoldDB" id="A0A6A5UC06"/>
<dbReference type="EMBL" id="ML976979">
    <property type="protein sequence ID" value="KAF1962431.1"/>
    <property type="molecule type" value="Genomic_DNA"/>
</dbReference>
<dbReference type="PANTHER" id="PTHR37540:SF5">
    <property type="entry name" value="TRANSCRIPTION FACTOR DOMAIN-CONTAINING PROTEIN"/>
    <property type="match status" value="1"/>
</dbReference>
<dbReference type="PANTHER" id="PTHR37540">
    <property type="entry name" value="TRANSCRIPTION FACTOR (ACR-2), PUTATIVE-RELATED-RELATED"/>
    <property type="match status" value="1"/>
</dbReference>
<dbReference type="InterPro" id="IPR021858">
    <property type="entry name" value="Fun_TF"/>
</dbReference>
<evidence type="ECO:0008006" key="3">
    <source>
        <dbReference type="Google" id="ProtNLM"/>
    </source>
</evidence>
<sequence>MLEDRDFLVPLGSARTVWDGDLYQSMPQSPSPDSTRNLVARLIAALTAEPARSAPPTLDEGAEYPFPPQGVVMGQESLDELRDQYISRSDAQLCIQNSPWTKAICSHRMAFLSHVSVACVYQDLEEGFLDDTALTVYAKTKVLGMITESLRHHTTQTDDFTILIILHLLTSEIGGQNEERIDVHQEGLMRIVHQRGGLSNLGWDGSIATFLTVVILTFTVLRGRPEPPMLHGFVPSRITSANVGLAISPLYAPNNDMSPLYGKCSKRTHDIISDMHDLTRTFVARWTFAIEAPQFASFDNHMQQIYTRLLLRTTTENDAAPDWKYESCRLAALVYCGAMVQGMSLSESATAIHAPGSSASQEGTAIITALHNAVEQTDSSTFWDDMCGVLFWICLVGGAASRPHDQFSNEARQDKHTQAAWTRKSFALHAVRTSFPRGFENSKAIVESQRTMLQVQHLIDVKSGLLPR</sequence>
<evidence type="ECO:0000313" key="2">
    <source>
        <dbReference type="Proteomes" id="UP000800035"/>
    </source>
</evidence>
<organism evidence="1 2">
    <name type="scientific">Byssothecium circinans</name>
    <dbReference type="NCBI Taxonomy" id="147558"/>
    <lineage>
        <taxon>Eukaryota</taxon>
        <taxon>Fungi</taxon>
        <taxon>Dikarya</taxon>
        <taxon>Ascomycota</taxon>
        <taxon>Pezizomycotina</taxon>
        <taxon>Dothideomycetes</taxon>
        <taxon>Pleosporomycetidae</taxon>
        <taxon>Pleosporales</taxon>
        <taxon>Massarineae</taxon>
        <taxon>Massarinaceae</taxon>
        <taxon>Byssothecium</taxon>
    </lineage>
</organism>
<protein>
    <recommendedName>
        <fullName evidence="3">Transcription factor domain-containing protein</fullName>
    </recommendedName>
</protein>
<gene>
    <name evidence="1" type="ORF">CC80DRAFT_400285</name>
</gene>
<dbReference type="Pfam" id="PF11951">
    <property type="entry name" value="Fungal_trans_2"/>
    <property type="match status" value="1"/>
</dbReference>
<accession>A0A6A5UC06</accession>
<keyword evidence="2" id="KW-1185">Reference proteome</keyword>
<proteinExistence type="predicted"/>
<name>A0A6A5UC06_9PLEO</name>
<dbReference type="Proteomes" id="UP000800035">
    <property type="component" value="Unassembled WGS sequence"/>
</dbReference>
<dbReference type="OrthoDB" id="415825at2759"/>
<evidence type="ECO:0000313" key="1">
    <source>
        <dbReference type="EMBL" id="KAF1962431.1"/>
    </source>
</evidence>
<reference evidence="1" key="1">
    <citation type="journal article" date="2020" name="Stud. Mycol.">
        <title>101 Dothideomycetes genomes: a test case for predicting lifestyles and emergence of pathogens.</title>
        <authorList>
            <person name="Haridas S."/>
            <person name="Albert R."/>
            <person name="Binder M."/>
            <person name="Bloem J."/>
            <person name="Labutti K."/>
            <person name="Salamov A."/>
            <person name="Andreopoulos B."/>
            <person name="Baker S."/>
            <person name="Barry K."/>
            <person name="Bills G."/>
            <person name="Bluhm B."/>
            <person name="Cannon C."/>
            <person name="Castanera R."/>
            <person name="Culley D."/>
            <person name="Daum C."/>
            <person name="Ezra D."/>
            <person name="Gonzalez J."/>
            <person name="Henrissat B."/>
            <person name="Kuo A."/>
            <person name="Liang C."/>
            <person name="Lipzen A."/>
            <person name="Lutzoni F."/>
            <person name="Magnuson J."/>
            <person name="Mondo S."/>
            <person name="Nolan M."/>
            <person name="Ohm R."/>
            <person name="Pangilinan J."/>
            <person name="Park H.-J."/>
            <person name="Ramirez L."/>
            <person name="Alfaro M."/>
            <person name="Sun H."/>
            <person name="Tritt A."/>
            <person name="Yoshinaga Y."/>
            <person name="Zwiers L.-H."/>
            <person name="Turgeon B."/>
            <person name="Goodwin S."/>
            <person name="Spatafora J."/>
            <person name="Crous P."/>
            <person name="Grigoriev I."/>
        </authorList>
    </citation>
    <scope>NUCLEOTIDE SEQUENCE</scope>
    <source>
        <strain evidence="1">CBS 675.92</strain>
    </source>
</reference>